<protein>
    <recommendedName>
        <fullName evidence="1">MIT domain-containing protein</fullName>
    </recommendedName>
</protein>
<dbReference type="OrthoDB" id="29072at2759"/>
<dbReference type="Proteomes" id="UP000784294">
    <property type="component" value="Unassembled WGS sequence"/>
</dbReference>
<feature type="domain" description="MIT" evidence="1">
    <location>
        <begin position="20"/>
        <end position="84"/>
    </location>
</feature>
<evidence type="ECO:0000313" key="2">
    <source>
        <dbReference type="EMBL" id="VEL34403.1"/>
    </source>
</evidence>
<dbReference type="AlphaFoldDB" id="A0A3S5CN31"/>
<evidence type="ECO:0000313" key="3">
    <source>
        <dbReference type="Proteomes" id="UP000784294"/>
    </source>
</evidence>
<dbReference type="InterPro" id="IPR007330">
    <property type="entry name" value="MIT_dom"/>
</dbReference>
<dbReference type="Gene3D" id="1.20.58.80">
    <property type="entry name" value="Phosphotransferase system, lactose/cellobiose-type IIA subunit"/>
    <property type="match status" value="2"/>
</dbReference>
<comment type="caution">
    <text evidence="2">The sequence shown here is derived from an EMBL/GenBank/DDBJ whole genome shotgun (WGS) entry which is preliminary data.</text>
</comment>
<evidence type="ECO:0000259" key="1">
    <source>
        <dbReference type="SMART" id="SM00745"/>
    </source>
</evidence>
<reference evidence="2" key="1">
    <citation type="submission" date="2018-11" db="EMBL/GenBank/DDBJ databases">
        <authorList>
            <consortium name="Pathogen Informatics"/>
        </authorList>
    </citation>
    <scope>NUCLEOTIDE SEQUENCE</scope>
</reference>
<keyword evidence="3" id="KW-1185">Reference proteome</keyword>
<dbReference type="SUPFAM" id="SSF116846">
    <property type="entry name" value="MIT domain"/>
    <property type="match status" value="1"/>
</dbReference>
<name>A0A3S5CN31_9PLAT</name>
<gene>
    <name evidence="2" type="ORF">PXEA_LOCUS27843</name>
</gene>
<organism evidence="2 3">
    <name type="scientific">Protopolystoma xenopodis</name>
    <dbReference type="NCBI Taxonomy" id="117903"/>
    <lineage>
        <taxon>Eukaryota</taxon>
        <taxon>Metazoa</taxon>
        <taxon>Spiralia</taxon>
        <taxon>Lophotrochozoa</taxon>
        <taxon>Platyhelminthes</taxon>
        <taxon>Monogenea</taxon>
        <taxon>Polyopisthocotylea</taxon>
        <taxon>Polystomatidea</taxon>
        <taxon>Polystomatidae</taxon>
        <taxon>Protopolystoma</taxon>
    </lineage>
</organism>
<dbReference type="EMBL" id="CAAALY010247589">
    <property type="protein sequence ID" value="VEL34403.1"/>
    <property type="molecule type" value="Genomic_DNA"/>
</dbReference>
<proteinExistence type="predicted"/>
<sequence length="85" mass="9478">MTVGPAACFHWGLLPISSMSTPNLQKAIDLVTKATEADKAKNYEEALHEAYSDKSKETIREKCVAYLDRAEKIKEYISSGKKKSL</sequence>
<dbReference type="SMART" id="SM00745">
    <property type="entry name" value="MIT"/>
    <property type="match status" value="1"/>
</dbReference>
<dbReference type="InterPro" id="IPR036181">
    <property type="entry name" value="MIT_dom_sf"/>
</dbReference>
<accession>A0A3S5CN31</accession>